<dbReference type="EMBL" id="CM046118">
    <property type="protein sequence ID" value="KAI8438202.1"/>
    <property type="molecule type" value="Genomic_DNA"/>
</dbReference>
<proteinExistence type="predicted"/>
<gene>
    <name evidence="1" type="ORF">MSG28_010821</name>
</gene>
<evidence type="ECO:0000313" key="1">
    <source>
        <dbReference type="EMBL" id="KAI8438202.1"/>
    </source>
</evidence>
<accession>A0ACC0KNV3</accession>
<dbReference type="Proteomes" id="UP001064048">
    <property type="component" value="Chromosome 18"/>
</dbReference>
<reference evidence="1 2" key="1">
    <citation type="journal article" date="2022" name="Genome Biol. Evol.">
        <title>The Spruce Budworm Genome: Reconstructing the Evolutionary History of Antifreeze Proteins.</title>
        <authorList>
            <person name="Beliveau C."/>
            <person name="Gagne P."/>
            <person name="Picq S."/>
            <person name="Vernygora O."/>
            <person name="Keeling C.I."/>
            <person name="Pinkney K."/>
            <person name="Doucet D."/>
            <person name="Wen F."/>
            <person name="Johnston J.S."/>
            <person name="Maaroufi H."/>
            <person name="Boyle B."/>
            <person name="Laroche J."/>
            <person name="Dewar K."/>
            <person name="Juretic N."/>
            <person name="Blackburn G."/>
            <person name="Nisole A."/>
            <person name="Brunet B."/>
            <person name="Brandao M."/>
            <person name="Lumley L."/>
            <person name="Duan J."/>
            <person name="Quan G."/>
            <person name="Lucarotti C.J."/>
            <person name="Roe A.D."/>
            <person name="Sperling F.A.H."/>
            <person name="Levesque R.C."/>
            <person name="Cusson M."/>
        </authorList>
    </citation>
    <scope>NUCLEOTIDE SEQUENCE [LARGE SCALE GENOMIC DNA]</scope>
    <source>
        <strain evidence="1">Glfc:IPQL:Cfum</strain>
    </source>
</reference>
<protein>
    <submittedName>
        <fullName evidence="1">Uncharacterized protein</fullName>
    </submittedName>
</protein>
<name>A0ACC0KNV3_CHOFU</name>
<comment type="caution">
    <text evidence="1">The sequence shown here is derived from an EMBL/GenBank/DDBJ whole genome shotgun (WGS) entry which is preliminary data.</text>
</comment>
<organism evidence="1 2">
    <name type="scientific">Choristoneura fumiferana</name>
    <name type="common">Spruce budworm moth</name>
    <name type="synonym">Archips fumiferana</name>
    <dbReference type="NCBI Taxonomy" id="7141"/>
    <lineage>
        <taxon>Eukaryota</taxon>
        <taxon>Metazoa</taxon>
        <taxon>Ecdysozoa</taxon>
        <taxon>Arthropoda</taxon>
        <taxon>Hexapoda</taxon>
        <taxon>Insecta</taxon>
        <taxon>Pterygota</taxon>
        <taxon>Neoptera</taxon>
        <taxon>Endopterygota</taxon>
        <taxon>Lepidoptera</taxon>
        <taxon>Glossata</taxon>
        <taxon>Ditrysia</taxon>
        <taxon>Tortricoidea</taxon>
        <taxon>Tortricidae</taxon>
        <taxon>Tortricinae</taxon>
        <taxon>Choristoneura</taxon>
    </lineage>
</organism>
<evidence type="ECO:0000313" key="2">
    <source>
        <dbReference type="Proteomes" id="UP001064048"/>
    </source>
</evidence>
<keyword evidence="2" id="KW-1185">Reference proteome</keyword>
<sequence length="472" mass="52956">MLPPQVDDAPARRLGDTFEPVGEHRAVAAQAARVLPGRAPVQFHIGRLRTSAYLHIFFSDIIAPHEGVGLVTKPHMDYSTKPCYPEFLVLHASAPPPPFRSLRSATSTPQPPLRNSAPLHSLRSAPRSQPPLRSTASAPQPPLRNLRSARNLSSAPPASAPQPRSTPQPPLRNLRSAQQASAHNSAPLRSLRSRCWIKKTDSRQRESALTPGILTMEEYRRLWLTWHGGQVKLGRDGYTDSIISCTNDVQDMKYVTFSVVEHRNPVHWRFELPPVPEKLKDRVLTGCDLQWVPYNKEEELPLEPLVGGFEKEKLYIARAKHRGSLTPGKFVPSTGKAYISWGSQANEKTECEVLCGFDGYWVPAVEDKIPTGAFVAGYSEDALERLYVGRAEYEGHLIPAKVQPSHKVCYFSYEGREVASKKYEILVINKNERCVNNVYSQDRVSYMQPDVEEYDGPDSDYSNDTDEERVVL</sequence>